<dbReference type="InterPro" id="IPR001789">
    <property type="entry name" value="Sig_transdc_resp-reg_receiver"/>
</dbReference>
<dbReference type="Pfam" id="PF00072">
    <property type="entry name" value="Response_reg"/>
    <property type="match status" value="1"/>
</dbReference>
<dbReference type="SUPFAM" id="SSF48452">
    <property type="entry name" value="TPR-like"/>
    <property type="match status" value="1"/>
</dbReference>
<dbReference type="EMBL" id="WHOD01000052">
    <property type="protein sequence ID" value="NOU94020.1"/>
    <property type="molecule type" value="Genomic_DNA"/>
</dbReference>
<proteinExistence type="inferred from homology"/>
<keyword evidence="2" id="KW-0902">Two-component regulatory system</keyword>
<dbReference type="InterPro" id="IPR005158">
    <property type="entry name" value="BTAD"/>
</dbReference>
<evidence type="ECO:0000256" key="4">
    <source>
        <dbReference type="ARBA" id="ARBA00023125"/>
    </source>
</evidence>
<accession>A0A972GWD8</accession>
<feature type="domain" description="Response regulatory" evidence="7">
    <location>
        <begin position="3"/>
        <end position="117"/>
    </location>
</feature>
<dbReference type="SMART" id="SM00448">
    <property type="entry name" value="REC"/>
    <property type="match status" value="1"/>
</dbReference>
<evidence type="ECO:0000256" key="6">
    <source>
        <dbReference type="PROSITE-ProRule" id="PRU00169"/>
    </source>
</evidence>
<evidence type="ECO:0000313" key="9">
    <source>
        <dbReference type="Proteomes" id="UP000641588"/>
    </source>
</evidence>
<dbReference type="SMART" id="SM01043">
    <property type="entry name" value="BTAD"/>
    <property type="match status" value="1"/>
</dbReference>
<dbReference type="AlphaFoldDB" id="A0A972GWD8"/>
<dbReference type="SUPFAM" id="SSF52172">
    <property type="entry name" value="CheY-like"/>
    <property type="match status" value="1"/>
</dbReference>
<dbReference type="PROSITE" id="PS50110">
    <property type="entry name" value="RESPONSE_REGULATORY"/>
    <property type="match status" value="1"/>
</dbReference>
<dbReference type="SUPFAM" id="SSF46894">
    <property type="entry name" value="C-terminal effector domain of the bipartite response regulators"/>
    <property type="match status" value="1"/>
</dbReference>
<evidence type="ECO:0000256" key="5">
    <source>
        <dbReference type="ARBA" id="ARBA00023163"/>
    </source>
</evidence>
<dbReference type="GO" id="GO:0006355">
    <property type="term" value="P:regulation of DNA-templated transcription"/>
    <property type="evidence" value="ECO:0007669"/>
    <property type="project" value="InterPro"/>
</dbReference>
<keyword evidence="5" id="KW-0804">Transcription</keyword>
<dbReference type="InterPro" id="IPR011006">
    <property type="entry name" value="CheY-like_superfamily"/>
</dbReference>
<dbReference type="SMART" id="SM00862">
    <property type="entry name" value="Trans_reg_C"/>
    <property type="match status" value="1"/>
</dbReference>
<comment type="similarity">
    <text evidence="1">Belongs to the AfsR/DnrI/RedD regulatory family.</text>
</comment>
<dbReference type="Pfam" id="PF03704">
    <property type="entry name" value="BTAD"/>
    <property type="match status" value="1"/>
</dbReference>
<keyword evidence="9" id="KW-1185">Reference proteome</keyword>
<name>A0A972GWD8_9BACL</name>
<dbReference type="InterPro" id="IPR011990">
    <property type="entry name" value="TPR-like_helical_dom_sf"/>
</dbReference>
<dbReference type="InterPro" id="IPR001867">
    <property type="entry name" value="OmpR/PhoB-type_DNA-bd"/>
</dbReference>
<keyword evidence="3" id="KW-0805">Transcription regulation</keyword>
<evidence type="ECO:0000313" key="8">
    <source>
        <dbReference type="EMBL" id="NOU94020.1"/>
    </source>
</evidence>
<dbReference type="Proteomes" id="UP000641588">
    <property type="component" value="Unassembled WGS sequence"/>
</dbReference>
<dbReference type="InterPro" id="IPR016032">
    <property type="entry name" value="Sig_transdc_resp-reg_C-effctor"/>
</dbReference>
<dbReference type="PANTHER" id="PTHR35807:SF2">
    <property type="entry name" value="TRANSCRIPTIONAL ACTIVATOR DOMAIN"/>
    <property type="match status" value="1"/>
</dbReference>
<dbReference type="GO" id="GO:0003677">
    <property type="term" value="F:DNA binding"/>
    <property type="evidence" value="ECO:0007669"/>
    <property type="project" value="UniProtKB-KW"/>
</dbReference>
<protein>
    <submittedName>
        <fullName evidence="8">Response regulator</fullName>
    </submittedName>
</protein>
<feature type="modified residue" description="4-aspartylphosphate" evidence="6">
    <location>
        <position position="54"/>
    </location>
</feature>
<evidence type="ECO:0000256" key="2">
    <source>
        <dbReference type="ARBA" id="ARBA00023012"/>
    </source>
</evidence>
<dbReference type="Gene3D" id="3.40.50.2300">
    <property type="match status" value="1"/>
</dbReference>
<evidence type="ECO:0000256" key="1">
    <source>
        <dbReference type="ARBA" id="ARBA00005820"/>
    </source>
</evidence>
<gene>
    <name evidence="8" type="ORF">GC093_12435</name>
</gene>
<dbReference type="GO" id="GO:0000160">
    <property type="term" value="P:phosphorelay signal transduction system"/>
    <property type="evidence" value="ECO:0007669"/>
    <property type="project" value="UniProtKB-KW"/>
</dbReference>
<evidence type="ECO:0000259" key="7">
    <source>
        <dbReference type="PROSITE" id="PS50110"/>
    </source>
</evidence>
<evidence type="ECO:0000256" key="3">
    <source>
        <dbReference type="ARBA" id="ARBA00023015"/>
    </source>
</evidence>
<dbReference type="PANTHER" id="PTHR35807">
    <property type="entry name" value="TRANSCRIPTIONAL REGULATOR REDD-RELATED"/>
    <property type="match status" value="1"/>
</dbReference>
<dbReference type="Gene3D" id="1.10.10.10">
    <property type="entry name" value="Winged helix-like DNA-binding domain superfamily/Winged helix DNA-binding domain"/>
    <property type="match status" value="1"/>
</dbReference>
<comment type="caution">
    <text evidence="8">The sequence shown here is derived from an EMBL/GenBank/DDBJ whole genome shotgun (WGS) entry which is preliminary data.</text>
</comment>
<dbReference type="InterPro" id="IPR036388">
    <property type="entry name" value="WH-like_DNA-bd_sf"/>
</dbReference>
<keyword evidence="4" id="KW-0238">DNA-binding</keyword>
<sequence length="369" mass="43351">MFKVIIVEDEKPVLELMKVIIGRNPHFLIIGTFSNPLEALASFAELQPDIAFLDVEMPKLNGLELAQRMNDISDHTRIIFTTAYREYALEAFKVYAFDYILKPVTPDAIGRITTRLLKLDSHSAPVEQQKRFASIRCFGGFEVRNPQGTLVRWRTRKTEELFAFFLCYPNQDINKWQLADWLWPDMDEDRASHNLHNTIYRLKKVLKEHEIGFDILKTNEGYLLETMNTTYDLLEFHESDLTIPGSLQDEELAERLCALYRGHLLERKDYLWKVQLEVGYGKKFTSLVRNLVQAYMAQQQWSKAERKLEAYLSIYALDEEMHQLLMDIYAMSGNSKQIIKHYESFESRYRKELGMEPPIEMKSRMAAYF</sequence>
<reference evidence="8" key="1">
    <citation type="submission" date="2019-10" db="EMBL/GenBank/DDBJ databases">
        <title>Description of Paenibacillus glebae sp. nov.</title>
        <authorList>
            <person name="Carlier A."/>
            <person name="Qi S."/>
        </authorList>
    </citation>
    <scope>NUCLEOTIDE SEQUENCE</scope>
    <source>
        <strain evidence="8">LMG 31456</strain>
    </source>
</reference>
<keyword evidence="6" id="KW-0597">Phosphoprotein</keyword>
<organism evidence="8 9">
    <name type="scientific">Paenibacillus foliorum</name>
    <dbReference type="NCBI Taxonomy" id="2654974"/>
    <lineage>
        <taxon>Bacteria</taxon>
        <taxon>Bacillati</taxon>
        <taxon>Bacillota</taxon>
        <taxon>Bacilli</taxon>
        <taxon>Bacillales</taxon>
        <taxon>Paenibacillaceae</taxon>
        <taxon>Paenibacillus</taxon>
    </lineage>
</organism>
<dbReference type="Gene3D" id="1.25.40.10">
    <property type="entry name" value="Tetratricopeptide repeat domain"/>
    <property type="match status" value="1"/>
</dbReference>
<dbReference type="InterPro" id="IPR051677">
    <property type="entry name" value="AfsR-DnrI-RedD_regulator"/>
</dbReference>